<organism evidence="1 2">
    <name type="scientific">Halteria grandinella</name>
    <dbReference type="NCBI Taxonomy" id="5974"/>
    <lineage>
        <taxon>Eukaryota</taxon>
        <taxon>Sar</taxon>
        <taxon>Alveolata</taxon>
        <taxon>Ciliophora</taxon>
        <taxon>Intramacronucleata</taxon>
        <taxon>Spirotrichea</taxon>
        <taxon>Stichotrichia</taxon>
        <taxon>Sporadotrichida</taxon>
        <taxon>Halteriidae</taxon>
        <taxon>Halteria</taxon>
    </lineage>
</organism>
<proteinExistence type="predicted"/>
<accession>A0A8J8NWG5</accession>
<dbReference type="AlphaFoldDB" id="A0A8J8NWG5"/>
<name>A0A8J8NWG5_HALGN</name>
<sequence length="801" mass="93079">MTSTLEDSLDDFLRNECFLEGDSLATTKTFLKKMGFKTRVQLLDFLPKLTLNDLIKLGLPEMQASAIMRHSNQPLAIVRKKRTSMIFSRLSSKYLNLEIIGYAYVQQEAIDLCQLCLTSKLFFINNFSLFNTIVKHAEKIIIKTVFDLLDERLHSRRYRLCYEPECDDGYDLQECAKLLEGKFQFYSITASSFQCTYLGKSRTTKLKIDKCRSIYDDTIPPSVTCLTIVGFIDPIKGDSSPRKFRKLSLLDCYHHLDILKKLATTTESLTISDSTLNLRGFLQNLAQVDCKQIIARTDQFQNQMLDKFLKQEMKAKKYIKNVGTIYLSNIPQHDWKIKHFTKKSLERMTTISLSKEYRNAATVIYTLFKGSLSLLKNKNIISFYDFYDFPFDVNVCFPNPDTKTNYIITDREAFAVIVLNNCAGLTQFKVDLKNTNESKYKSLAVEKLFLQELTISNSNDSFIPLITNILNKCKSTLRSLKCEDNTDLNPLRNSKSLNHLELKRCINDTNLEVLESFQYLIDLATLDERIVNLYKQSQNLKTFRFMELLDESVIKVLPSSVTTVYLQDRISFNDSIVGFLKQNLSIKEVKGGLAKDTGLQYTHEAAYLIDMFKHIKFNFLPTKGCFSFSQSYTYLHPEHKQVSIPAEKPDHIIYELLFQRLDNKSILFTPYFKAINDKEVPDYLVNSPPKMLDQMANFNEFNRCIENLLKSKLFPKHFDKVFNYQLVQSVDDEYLRIIVSTYDEVFQLGGNINQAITIIKGMTQREKQQIKRQSYFDHCKQNWETPLTTEDFNQPERQSLW</sequence>
<reference evidence="1" key="1">
    <citation type="submission" date="2019-06" db="EMBL/GenBank/DDBJ databases">
        <authorList>
            <person name="Zheng W."/>
        </authorList>
    </citation>
    <scope>NUCLEOTIDE SEQUENCE</scope>
    <source>
        <strain evidence="1">QDHG01</strain>
    </source>
</reference>
<protein>
    <submittedName>
        <fullName evidence="1">Uncharacterized protein</fullName>
    </submittedName>
</protein>
<dbReference type="Proteomes" id="UP000785679">
    <property type="component" value="Unassembled WGS sequence"/>
</dbReference>
<gene>
    <name evidence="1" type="ORF">FGO68_gene13980</name>
</gene>
<dbReference type="EMBL" id="RRYP01004174">
    <property type="protein sequence ID" value="TNV83101.1"/>
    <property type="molecule type" value="Genomic_DNA"/>
</dbReference>
<evidence type="ECO:0000313" key="2">
    <source>
        <dbReference type="Proteomes" id="UP000785679"/>
    </source>
</evidence>
<evidence type="ECO:0000313" key="1">
    <source>
        <dbReference type="EMBL" id="TNV83101.1"/>
    </source>
</evidence>
<keyword evidence="2" id="KW-1185">Reference proteome</keyword>
<comment type="caution">
    <text evidence="1">The sequence shown here is derived from an EMBL/GenBank/DDBJ whole genome shotgun (WGS) entry which is preliminary data.</text>
</comment>